<comment type="subcellular location">
    <subcellularLocation>
        <location evidence="1">Membrane</location>
        <topology evidence="1">Multi-pass membrane protein</topology>
    </subcellularLocation>
</comment>
<dbReference type="AlphaFoldDB" id="A0A2R2MQ12"/>
<gene>
    <name evidence="8" type="primary">LOC106168121</name>
</gene>
<keyword evidence="3 6" id="KW-0812">Transmembrane</keyword>
<proteinExistence type="inferred from homology"/>
<organism evidence="7 8">
    <name type="scientific">Lingula anatina</name>
    <name type="common">Brachiopod</name>
    <name type="synonym">Lingula unguis</name>
    <dbReference type="NCBI Taxonomy" id="7574"/>
    <lineage>
        <taxon>Eukaryota</taxon>
        <taxon>Metazoa</taxon>
        <taxon>Spiralia</taxon>
        <taxon>Lophotrochozoa</taxon>
        <taxon>Brachiopoda</taxon>
        <taxon>Linguliformea</taxon>
        <taxon>Lingulata</taxon>
        <taxon>Lingulida</taxon>
        <taxon>Linguloidea</taxon>
        <taxon>Lingulidae</taxon>
        <taxon>Lingula</taxon>
    </lineage>
</organism>
<dbReference type="GeneID" id="106168121"/>
<evidence type="ECO:0000256" key="6">
    <source>
        <dbReference type="SAM" id="Phobius"/>
    </source>
</evidence>
<dbReference type="Pfam" id="PF05978">
    <property type="entry name" value="UNC-93"/>
    <property type="match status" value="1"/>
</dbReference>
<keyword evidence="4 6" id="KW-1133">Transmembrane helix</keyword>
<evidence type="ECO:0000256" key="5">
    <source>
        <dbReference type="ARBA" id="ARBA00023136"/>
    </source>
</evidence>
<feature type="transmembrane region" description="Helical" evidence="6">
    <location>
        <begin position="185"/>
        <end position="209"/>
    </location>
</feature>
<sequence length="268" mass="29083">MLGYSPFITLMNLEVILNADIGSFVMLCVFCGTLISFATAPFITRLLGAKGSVLVGWVAHAVFAAVHFSPISEILLPVAVVVGIGHAQTWITQGVYVATLALEYASATGQPQESVMGLFSGIFFTINTFNGVWGNLISSLVLVKPTDPALNSTEIMTGNLSELCGPAFCPWEDTSGTHIREPDQLAVTIVLCAFIGLDILAFLITSLFLKNIHPETSDSLHSALDFCGTILKMCHEKNLVFLLLPFLWIGFEIEFMMTEFTKAGLRQL</sequence>
<evidence type="ECO:0000256" key="2">
    <source>
        <dbReference type="ARBA" id="ARBA00009172"/>
    </source>
</evidence>
<comment type="similarity">
    <text evidence="2">Belongs to the unc-93 family.</text>
</comment>
<keyword evidence="5 6" id="KW-0472">Membrane</keyword>
<reference evidence="8" key="1">
    <citation type="submission" date="2025-08" db="UniProtKB">
        <authorList>
            <consortium name="RefSeq"/>
        </authorList>
    </citation>
    <scope>IDENTIFICATION</scope>
    <source>
        <tissue evidence="8">Gonads</tissue>
    </source>
</reference>
<dbReference type="PANTHER" id="PTHR19444:SF13">
    <property type="entry name" value="PROTEIN UNC-93 HOMOLOG A"/>
    <property type="match status" value="1"/>
</dbReference>
<protein>
    <submittedName>
        <fullName evidence="8">Protein unc-93 homolog A-like</fullName>
    </submittedName>
</protein>
<accession>A0A2R2MQ12</accession>
<evidence type="ECO:0000256" key="4">
    <source>
        <dbReference type="ARBA" id="ARBA00022989"/>
    </source>
</evidence>
<feature type="transmembrane region" description="Helical" evidence="6">
    <location>
        <begin position="21"/>
        <end position="44"/>
    </location>
</feature>
<keyword evidence="7" id="KW-1185">Reference proteome</keyword>
<dbReference type="InterPro" id="IPR010291">
    <property type="entry name" value="Ion_channel_UNC-93"/>
</dbReference>
<evidence type="ECO:0000313" key="8">
    <source>
        <dbReference type="RefSeq" id="XP_023932330.1"/>
    </source>
</evidence>
<dbReference type="RefSeq" id="XP_023932330.1">
    <property type="nucleotide sequence ID" value="XM_024076562.1"/>
</dbReference>
<feature type="transmembrane region" description="Helical" evidence="6">
    <location>
        <begin position="114"/>
        <end position="133"/>
    </location>
</feature>
<dbReference type="GO" id="GO:0016020">
    <property type="term" value="C:membrane"/>
    <property type="evidence" value="ECO:0007669"/>
    <property type="project" value="UniProtKB-SubCell"/>
</dbReference>
<feature type="transmembrane region" description="Helical" evidence="6">
    <location>
        <begin position="74"/>
        <end position="102"/>
    </location>
</feature>
<evidence type="ECO:0000256" key="3">
    <source>
        <dbReference type="ARBA" id="ARBA00022692"/>
    </source>
</evidence>
<dbReference type="KEGG" id="lak:106168121"/>
<dbReference type="OrthoDB" id="78663at2759"/>
<dbReference type="PANTHER" id="PTHR19444">
    <property type="entry name" value="UNC-93 RELATED"/>
    <property type="match status" value="1"/>
</dbReference>
<dbReference type="InParanoid" id="A0A2R2MQ12"/>
<dbReference type="Proteomes" id="UP000085678">
    <property type="component" value="Unplaced"/>
</dbReference>
<evidence type="ECO:0000313" key="7">
    <source>
        <dbReference type="Proteomes" id="UP000085678"/>
    </source>
</evidence>
<dbReference type="InterPro" id="IPR051951">
    <property type="entry name" value="UNC-93_regulatory"/>
</dbReference>
<name>A0A2R2MQ12_LINAN</name>
<evidence type="ECO:0000256" key="1">
    <source>
        <dbReference type="ARBA" id="ARBA00004141"/>
    </source>
</evidence>
<feature type="transmembrane region" description="Helical" evidence="6">
    <location>
        <begin position="239"/>
        <end position="258"/>
    </location>
</feature>